<evidence type="ECO:0000313" key="2">
    <source>
        <dbReference type="Proteomes" id="UP000031561"/>
    </source>
</evidence>
<dbReference type="AlphaFoldDB" id="A0ABD4T7B8"/>
<dbReference type="InterPro" id="IPR018727">
    <property type="entry name" value="DUF2267"/>
</dbReference>
<proteinExistence type="predicted"/>
<dbReference type="Pfam" id="PF10025">
    <property type="entry name" value="DUF2267"/>
    <property type="match status" value="1"/>
</dbReference>
<comment type="caution">
    <text evidence="1">The sequence shown here is derived from an EMBL/GenBank/DDBJ whole genome shotgun (WGS) entry which is preliminary data.</text>
</comment>
<reference evidence="1 2" key="1">
    <citation type="journal article" date="2015" name="Genome Announc.">
        <title>Draft Genome Sequence of Filamentous Marine Cyanobacterium Lyngbya confervoides Strain BDU141951.</title>
        <authorList>
            <person name="Chandrababunaidu M.M."/>
            <person name="Sen D."/>
            <person name="Tripathy S."/>
        </authorList>
    </citation>
    <scope>NUCLEOTIDE SEQUENCE [LARGE SCALE GENOMIC DNA]</scope>
    <source>
        <strain evidence="1 2">BDU141951</strain>
    </source>
</reference>
<dbReference type="Proteomes" id="UP000031561">
    <property type="component" value="Unassembled WGS sequence"/>
</dbReference>
<organism evidence="1 2">
    <name type="scientific">Lyngbya confervoides BDU141951</name>
    <dbReference type="NCBI Taxonomy" id="1574623"/>
    <lineage>
        <taxon>Bacteria</taxon>
        <taxon>Bacillati</taxon>
        <taxon>Cyanobacteriota</taxon>
        <taxon>Cyanophyceae</taxon>
        <taxon>Oscillatoriophycideae</taxon>
        <taxon>Oscillatoriales</taxon>
        <taxon>Microcoleaceae</taxon>
        <taxon>Lyngbya</taxon>
    </lineage>
</organism>
<accession>A0ABD4T7B8</accession>
<keyword evidence="2" id="KW-1185">Reference proteome</keyword>
<protein>
    <submittedName>
        <fullName evidence="1">DUF2267 domain-containing protein</fullName>
    </submittedName>
</protein>
<gene>
    <name evidence="1" type="ORF">QQ91_0017515</name>
</gene>
<dbReference type="Gene3D" id="1.10.490.110">
    <property type="entry name" value="Uncharacterized conserved protein DUF2267"/>
    <property type="match status" value="1"/>
</dbReference>
<sequence length="261" mass="28771">MTITLQPKLAYALLDQLSSDKSHDETSLKPAVEEKLGHPVSEKDFLGHLDYMNQRGFIQADFSGDAYADKGPNPLPSLVSLKDAQVTSSGQSLLQKLEHQMAKHSDSSKNTAISPENMAFLEKVMAKAGLPDVFDARDITEVVFRTMRDMMGNEAAQNIASELRTPASKSHAKEIQEEVADLWLDTNPIVSFISSIRPPLEIDDSLFLRRVNQEGAVPKQVSVEKVVSAIFSATKAELSSAQVQEIENHLPGQIKTLWQEA</sequence>
<evidence type="ECO:0000313" key="1">
    <source>
        <dbReference type="EMBL" id="MCM1984624.1"/>
    </source>
</evidence>
<name>A0ABD4T7B8_9CYAN</name>
<dbReference type="EMBL" id="JTHE03000102">
    <property type="protein sequence ID" value="MCM1984624.1"/>
    <property type="molecule type" value="Genomic_DNA"/>
</dbReference>
<dbReference type="InterPro" id="IPR038282">
    <property type="entry name" value="DUF2267_sf"/>
</dbReference>
<dbReference type="RefSeq" id="WP_166283328.1">
    <property type="nucleotide sequence ID" value="NZ_JTHE03000102.1"/>
</dbReference>